<dbReference type="InterPro" id="IPR018720">
    <property type="entry name" value="DUF2249"/>
</dbReference>
<gene>
    <name evidence="2" type="ORF">GCM10011289_31030</name>
</gene>
<dbReference type="EMBL" id="BMYX01000021">
    <property type="protein sequence ID" value="GGY25260.1"/>
    <property type="molecule type" value="Genomic_DNA"/>
</dbReference>
<keyword evidence="3" id="KW-1185">Reference proteome</keyword>
<evidence type="ECO:0000313" key="2">
    <source>
        <dbReference type="EMBL" id="GGY25260.1"/>
    </source>
</evidence>
<dbReference type="RefSeq" id="WP_189535992.1">
    <property type="nucleotide sequence ID" value="NZ_BMYX01000021.1"/>
</dbReference>
<dbReference type="Pfam" id="PF10006">
    <property type="entry name" value="DUF2249"/>
    <property type="match status" value="1"/>
</dbReference>
<sequence length="69" mass="7728">MSIDLRHLPPPEPMEIILDRADTMVSGDTAAYTLPHFPSPLLPLLEERGMRYRFDLSGDGGVTLHLEKP</sequence>
<dbReference type="AlphaFoldDB" id="A0A918UBR4"/>
<protein>
    <recommendedName>
        <fullName evidence="1">DUF2249 domain-containing protein</fullName>
    </recommendedName>
</protein>
<comment type="caution">
    <text evidence="2">The sequence shown here is derived from an EMBL/GenBank/DDBJ whole genome shotgun (WGS) entry which is preliminary data.</text>
</comment>
<accession>A0A918UBR4</accession>
<evidence type="ECO:0000259" key="1">
    <source>
        <dbReference type="Pfam" id="PF10006"/>
    </source>
</evidence>
<proteinExistence type="predicted"/>
<organism evidence="2 3">
    <name type="scientific">Paludibacterium paludis</name>
    <dbReference type="NCBI Taxonomy" id="1225769"/>
    <lineage>
        <taxon>Bacteria</taxon>
        <taxon>Pseudomonadati</taxon>
        <taxon>Pseudomonadota</taxon>
        <taxon>Betaproteobacteria</taxon>
        <taxon>Neisseriales</taxon>
        <taxon>Chromobacteriaceae</taxon>
        <taxon>Paludibacterium</taxon>
    </lineage>
</organism>
<dbReference type="Proteomes" id="UP000645257">
    <property type="component" value="Unassembled WGS sequence"/>
</dbReference>
<name>A0A918UBR4_9NEIS</name>
<reference evidence="2" key="1">
    <citation type="journal article" date="2014" name="Int. J. Syst. Evol. Microbiol.">
        <title>Complete genome sequence of Corynebacterium casei LMG S-19264T (=DSM 44701T), isolated from a smear-ripened cheese.</title>
        <authorList>
            <consortium name="US DOE Joint Genome Institute (JGI-PGF)"/>
            <person name="Walter F."/>
            <person name="Albersmeier A."/>
            <person name="Kalinowski J."/>
            <person name="Ruckert C."/>
        </authorList>
    </citation>
    <scope>NUCLEOTIDE SEQUENCE</scope>
    <source>
        <strain evidence="2">KCTC 32182</strain>
    </source>
</reference>
<reference evidence="2" key="2">
    <citation type="submission" date="2020-09" db="EMBL/GenBank/DDBJ databases">
        <authorList>
            <person name="Sun Q."/>
            <person name="Kim S."/>
        </authorList>
    </citation>
    <scope>NUCLEOTIDE SEQUENCE</scope>
    <source>
        <strain evidence="2">KCTC 32182</strain>
    </source>
</reference>
<evidence type="ECO:0000313" key="3">
    <source>
        <dbReference type="Proteomes" id="UP000645257"/>
    </source>
</evidence>
<feature type="domain" description="DUF2249" evidence="1">
    <location>
        <begin position="3"/>
        <end position="65"/>
    </location>
</feature>